<evidence type="ECO:0000259" key="5">
    <source>
        <dbReference type="PROSITE" id="PS50110"/>
    </source>
</evidence>
<feature type="transmembrane region" description="Helical" evidence="4">
    <location>
        <begin position="119"/>
        <end position="145"/>
    </location>
</feature>
<dbReference type="PANTHER" id="PTHR43719:SF28">
    <property type="entry name" value="PEROXIDE STRESS-ACTIVATED HISTIDINE KINASE MAK1-RELATED"/>
    <property type="match status" value="1"/>
</dbReference>
<sequence length="1033" mass="120630">MLYNFKEYFTIYQEHLRNRDQWRLLMVLISIYQMCDVIIVTGDAITLKIQGDKYILIYRILTQIFLIAFFEVLLLKLIKIKNGFINLVTLLKLICVVICWEELDYYAEQQIFQRILDKFLILVFFVFAIESQVCQTIAIIFNLIYTLLRNFEFDSKLNIIFGIKLIVFHIILQFLMIMFNKKNIRNNLNSQLIAMGSNNKLIYTQLNSQRISNPNRTLHQLYIDIPENRNISQIPQEQKQEDQQTESVQQDQINEAILSSAELGIYLVDSQTKTVQVINPQLSNIIMKEDQLSTQFLETELYDFGLLLEESCLLLPKFHRSQDIGQFLTFTQNLEYYIIPSILDNNIESEPSQIKRLQLLTKKISFKVFFDNLIAYNHLKYSNNHSLIDFSLKIYIKFDTCYLQVVLSPLIYKLKPQIAIFVSDITEDPYITQLLNATKNNDFLINDISQKIKQPLNCTISMLEIIMNTTPQEIKEKYISPALAGCKLLINTANDILDYAQLQKKDKLDLVQMDVQIQEFLTDIINVVKSQAIFRGLKISINVKQNVPQFIRTDPNRLRQILLNLLVTSIQATVRGSIIFCVSKSQMLNEHIDFVVKVKANETNFSILKIIERTVRFFKSQTLKSKILDLGNLRQYSQSILISFYLTKCLSQIPFEYNYERVGNKEEFSFVIKIQNLYPQFNQNLNQKRLSEFTNQQSFYQQYQNKEGLKRYQSQMSSLQPEDPNIKIELEEARKKLNINIIQTQGQVSKEQQKEIQEQSNESDESLSDLQDDEVSIESKNGISNRVEQMLKIKPYFFDYVNETQQKHEGSSSQPSQQLTFGGLGQGRSSIYSSLCFTSGTMQPNDLLDCFEKMEKIKQQKNKSNCKCTKILICESIDLDLYALSHQLTNIGITYEYITQRSQIVSTLVKLLNSDLQQQQNSNQQKQNIDNQQLKIINDNQQLKNNENQPCCKGLQLIFIAIEQFDEELYALFNQIKDVYAEFKAEPRIIGLIGCMDEENRAQLRRLPFHDYLSKPIMIDALLFILAKWIKMN</sequence>
<feature type="compositionally biased region" description="Acidic residues" evidence="3">
    <location>
        <begin position="761"/>
        <end position="774"/>
    </location>
</feature>
<feature type="transmembrane region" description="Helical" evidence="4">
    <location>
        <begin position="24"/>
        <end position="44"/>
    </location>
</feature>
<protein>
    <recommendedName>
        <fullName evidence="5">Response regulatory domain-containing protein</fullName>
    </recommendedName>
</protein>
<evidence type="ECO:0000256" key="2">
    <source>
        <dbReference type="PROSITE-ProRule" id="PRU00169"/>
    </source>
</evidence>
<dbReference type="InterPro" id="IPR050956">
    <property type="entry name" value="2C_system_His_kinase"/>
</dbReference>
<dbReference type="EMBL" id="CAJJDM010000043">
    <property type="protein sequence ID" value="CAD8069149.1"/>
    <property type="molecule type" value="Genomic_DNA"/>
</dbReference>
<feature type="domain" description="Response regulatory" evidence="5">
    <location>
        <begin position="870"/>
        <end position="1030"/>
    </location>
</feature>
<evidence type="ECO:0000256" key="3">
    <source>
        <dbReference type="SAM" id="MobiDB-lite"/>
    </source>
</evidence>
<evidence type="ECO:0000313" key="7">
    <source>
        <dbReference type="Proteomes" id="UP000688137"/>
    </source>
</evidence>
<keyword evidence="1" id="KW-0597">Phosphoprotein</keyword>
<comment type="caution">
    <text evidence="6">The sequence shown here is derived from an EMBL/GenBank/DDBJ whole genome shotgun (WGS) entry which is preliminary data.</text>
</comment>
<dbReference type="PANTHER" id="PTHR43719">
    <property type="entry name" value="TWO-COMPONENT HISTIDINE KINASE"/>
    <property type="match status" value="1"/>
</dbReference>
<feature type="region of interest" description="Disordered" evidence="3">
    <location>
        <begin position="748"/>
        <end position="774"/>
    </location>
</feature>
<feature type="transmembrane region" description="Helical" evidence="4">
    <location>
        <begin position="157"/>
        <end position="179"/>
    </location>
</feature>
<feature type="transmembrane region" description="Helical" evidence="4">
    <location>
        <begin position="84"/>
        <end position="107"/>
    </location>
</feature>
<proteinExistence type="predicted"/>
<dbReference type="PROSITE" id="PS50110">
    <property type="entry name" value="RESPONSE_REGULATORY"/>
    <property type="match status" value="1"/>
</dbReference>
<evidence type="ECO:0000313" key="6">
    <source>
        <dbReference type="EMBL" id="CAD8069149.1"/>
    </source>
</evidence>
<evidence type="ECO:0000256" key="4">
    <source>
        <dbReference type="SAM" id="Phobius"/>
    </source>
</evidence>
<comment type="caution">
    <text evidence="2">Lacks conserved residue(s) required for the propagation of feature annotation.</text>
</comment>
<name>A0A8S1LQK1_PARPR</name>
<evidence type="ECO:0000256" key="1">
    <source>
        <dbReference type="ARBA" id="ARBA00022553"/>
    </source>
</evidence>
<feature type="transmembrane region" description="Helical" evidence="4">
    <location>
        <begin position="56"/>
        <end position="78"/>
    </location>
</feature>
<reference evidence="6" key="1">
    <citation type="submission" date="2021-01" db="EMBL/GenBank/DDBJ databases">
        <authorList>
            <consortium name="Genoscope - CEA"/>
            <person name="William W."/>
        </authorList>
    </citation>
    <scope>NUCLEOTIDE SEQUENCE</scope>
</reference>
<keyword evidence="4" id="KW-0472">Membrane</keyword>
<organism evidence="6 7">
    <name type="scientific">Paramecium primaurelia</name>
    <dbReference type="NCBI Taxonomy" id="5886"/>
    <lineage>
        <taxon>Eukaryota</taxon>
        <taxon>Sar</taxon>
        <taxon>Alveolata</taxon>
        <taxon>Ciliophora</taxon>
        <taxon>Intramacronucleata</taxon>
        <taxon>Oligohymenophorea</taxon>
        <taxon>Peniculida</taxon>
        <taxon>Parameciidae</taxon>
        <taxon>Paramecium</taxon>
    </lineage>
</organism>
<dbReference type="Proteomes" id="UP000688137">
    <property type="component" value="Unassembled WGS sequence"/>
</dbReference>
<gene>
    <name evidence="6" type="ORF">PPRIM_AZ9-3.1.T0430222</name>
</gene>
<dbReference type="OMA" id="EYFTIYQ"/>
<keyword evidence="7" id="KW-1185">Reference proteome</keyword>
<accession>A0A8S1LQK1</accession>
<dbReference type="AlphaFoldDB" id="A0A8S1LQK1"/>
<dbReference type="InterPro" id="IPR001789">
    <property type="entry name" value="Sig_transdc_resp-reg_receiver"/>
</dbReference>
<dbReference type="GO" id="GO:0000160">
    <property type="term" value="P:phosphorelay signal transduction system"/>
    <property type="evidence" value="ECO:0007669"/>
    <property type="project" value="InterPro"/>
</dbReference>
<keyword evidence="4" id="KW-0812">Transmembrane</keyword>
<keyword evidence="4" id="KW-1133">Transmembrane helix</keyword>